<name>A0A4C1XUJ8_EUMVA</name>
<evidence type="ECO:0000313" key="1">
    <source>
        <dbReference type="EMBL" id="GBP65845.1"/>
    </source>
</evidence>
<dbReference type="InterPro" id="IPR052709">
    <property type="entry name" value="Transposase-MT_Hybrid"/>
</dbReference>
<dbReference type="GO" id="GO:0003676">
    <property type="term" value="F:nucleic acid binding"/>
    <property type="evidence" value="ECO:0007669"/>
    <property type="project" value="InterPro"/>
</dbReference>
<comment type="caution">
    <text evidence="1">The sequence shown here is derived from an EMBL/GenBank/DDBJ whole genome shotgun (WGS) entry which is preliminary data.</text>
</comment>
<organism evidence="1 2">
    <name type="scientific">Eumeta variegata</name>
    <name type="common">Bagworm moth</name>
    <name type="synonym">Eumeta japonica</name>
    <dbReference type="NCBI Taxonomy" id="151549"/>
    <lineage>
        <taxon>Eukaryota</taxon>
        <taxon>Metazoa</taxon>
        <taxon>Ecdysozoa</taxon>
        <taxon>Arthropoda</taxon>
        <taxon>Hexapoda</taxon>
        <taxon>Insecta</taxon>
        <taxon>Pterygota</taxon>
        <taxon>Neoptera</taxon>
        <taxon>Endopterygota</taxon>
        <taxon>Lepidoptera</taxon>
        <taxon>Glossata</taxon>
        <taxon>Ditrysia</taxon>
        <taxon>Tineoidea</taxon>
        <taxon>Psychidae</taxon>
        <taxon>Oiketicinae</taxon>
        <taxon>Eumeta</taxon>
    </lineage>
</organism>
<dbReference type="Proteomes" id="UP000299102">
    <property type="component" value="Unassembled WGS sequence"/>
</dbReference>
<dbReference type="InterPro" id="IPR001888">
    <property type="entry name" value="Transposase_1"/>
</dbReference>
<gene>
    <name evidence="1" type="ORF">EVAR_85113_1</name>
</gene>
<evidence type="ECO:0008006" key="3">
    <source>
        <dbReference type="Google" id="ProtNLM"/>
    </source>
</evidence>
<dbReference type="InterPro" id="IPR036397">
    <property type="entry name" value="RNaseH_sf"/>
</dbReference>
<dbReference type="OrthoDB" id="10065579at2759"/>
<protein>
    <recommendedName>
        <fullName evidence="3">Mariner Mos1 transposase</fullName>
    </recommendedName>
</protein>
<dbReference type="Pfam" id="PF01359">
    <property type="entry name" value="Transposase_1"/>
    <property type="match status" value="1"/>
</dbReference>
<dbReference type="PANTHER" id="PTHR46060">
    <property type="entry name" value="MARINER MOS1 TRANSPOSASE-LIKE PROTEIN"/>
    <property type="match status" value="1"/>
</dbReference>
<accession>A0A4C1XUJ8</accession>
<dbReference type="PANTHER" id="PTHR46060:SF1">
    <property type="entry name" value="MARINER MOS1 TRANSPOSASE-LIKE PROTEIN"/>
    <property type="match status" value="1"/>
</dbReference>
<dbReference type="EMBL" id="BGZK01000941">
    <property type="protein sequence ID" value="GBP65845.1"/>
    <property type="molecule type" value="Genomic_DNA"/>
</dbReference>
<keyword evidence="2" id="KW-1185">Reference proteome</keyword>
<proteinExistence type="predicted"/>
<sequence>MDFGPSLPFARAEIQKKKTPFGFACVTSKTYEWDISRISWDETWLCYYDPETKLQSMTWKTLSSPTPKKFKVINSVGKIMGSLFWDEKGVIVIEYFDRGATVKNSLLKEYRKGQRIEDDKAVAATVQEVLGAQYEEFFKKEILSLGKTYGVRSSLASYLRVINCSHLGRGLVKMNVFVKMRSSRGDRARPGNWSEYLWPKISAAMLDAVIASNLNMERTK</sequence>
<reference evidence="1 2" key="1">
    <citation type="journal article" date="2019" name="Commun. Biol.">
        <title>The bagworm genome reveals a unique fibroin gene that provides high tensile strength.</title>
        <authorList>
            <person name="Kono N."/>
            <person name="Nakamura H."/>
            <person name="Ohtoshi R."/>
            <person name="Tomita M."/>
            <person name="Numata K."/>
            <person name="Arakawa K."/>
        </authorList>
    </citation>
    <scope>NUCLEOTIDE SEQUENCE [LARGE SCALE GENOMIC DNA]</scope>
</reference>
<dbReference type="AlphaFoldDB" id="A0A4C1XUJ8"/>
<dbReference type="Gene3D" id="3.30.420.10">
    <property type="entry name" value="Ribonuclease H-like superfamily/Ribonuclease H"/>
    <property type="match status" value="1"/>
</dbReference>
<dbReference type="STRING" id="151549.A0A4C1XUJ8"/>
<evidence type="ECO:0000313" key="2">
    <source>
        <dbReference type="Proteomes" id="UP000299102"/>
    </source>
</evidence>